<comment type="caution">
    <text evidence="7">The sequence shown here is derived from an EMBL/GenBank/DDBJ whole genome shotgun (WGS) entry which is preliminary data.</text>
</comment>
<dbReference type="EMBL" id="JAQOUE010000001">
    <property type="protein sequence ID" value="MDT7043293.1"/>
    <property type="molecule type" value="Genomic_DNA"/>
</dbReference>
<evidence type="ECO:0000256" key="2">
    <source>
        <dbReference type="ARBA" id="ARBA00007092"/>
    </source>
</evidence>
<evidence type="ECO:0000256" key="3">
    <source>
        <dbReference type="ARBA" id="ARBA00022723"/>
    </source>
</evidence>
<evidence type="ECO:0000256" key="1">
    <source>
        <dbReference type="ARBA" id="ARBA00001946"/>
    </source>
</evidence>
<proteinExistence type="inferred from homology"/>
<dbReference type="PROSITE" id="PS51435">
    <property type="entry name" value="AP_NUCLEASE_F1_4"/>
    <property type="match status" value="1"/>
</dbReference>
<dbReference type="Proteomes" id="UP001250932">
    <property type="component" value="Unassembled WGS sequence"/>
</dbReference>
<keyword evidence="3" id="KW-0479">Metal-binding</keyword>
<evidence type="ECO:0000313" key="8">
    <source>
        <dbReference type="Proteomes" id="UP001250932"/>
    </source>
</evidence>
<evidence type="ECO:0000256" key="5">
    <source>
        <dbReference type="ARBA" id="ARBA00022842"/>
    </source>
</evidence>
<protein>
    <submittedName>
        <fullName evidence="7">Exodeoxyribonuclease III</fullName>
        <ecNumber evidence="7">3.1.11.2</ecNumber>
    </submittedName>
</protein>
<keyword evidence="5" id="KW-0460">Magnesium</keyword>
<dbReference type="Gene3D" id="3.60.10.10">
    <property type="entry name" value="Endonuclease/exonuclease/phosphatase"/>
    <property type="match status" value="1"/>
</dbReference>
<comment type="similarity">
    <text evidence="2">Belongs to the DNA repair enzymes AP/ExoA family.</text>
</comment>
<dbReference type="NCBIfam" id="TIGR00633">
    <property type="entry name" value="xth"/>
    <property type="match status" value="1"/>
</dbReference>
<dbReference type="RefSeq" id="WP_313833849.1">
    <property type="nucleotide sequence ID" value="NZ_JAQOUE010000001.1"/>
</dbReference>
<dbReference type="InterPro" id="IPR036691">
    <property type="entry name" value="Endo/exonu/phosph_ase_sf"/>
</dbReference>
<dbReference type="InterPro" id="IPR037493">
    <property type="entry name" value="ExoIII-like"/>
</dbReference>
<evidence type="ECO:0000259" key="6">
    <source>
        <dbReference type="Pfam" id="PF03372"/>
    </source>
</evidence>
<comment type="cofactor">
    <cofactor evidence="1">
        <name>Mg(2+)</name>
        <dbReference type="ChEBI" id="CHEBI:18420"/>
    </cofactor>
</comment>
<dbReference type="GO" id="GO:0008311">
    <property type="term" value="F:double-stranded DNA 3'-5' DNA exonuclease activity"/>
    <property type="evidence" value="ECO:0007669"/>
    <property type="project" value="UniProtKB-EC"/>
</dbReference>
<dbReference type="Pfam" id="PF03372">
    <property type="entry name" value="Exo_endo_phos"/>
    <property type="match status" value="1"/>
</dbReference>
<keyword evidence="4 7" id="KW-0378">Hydrolase</keyword>
<feature type="domain" description="Endonuclease/exonuclease/phosphatase" evidence="6">
    <location>
        <begin position="4"/>
        <end position="248"/>
    </location>
</feature>
<dbReference type="InterPro" id="IPR020847">
    <property type="entry name" value="AP_endonuclease_F1_BS"/>
</dbReference>
<organism evidence="7 8">
    <name type="scientific">Candidatus Nitronereus thalassa</name>
    <dbReference type="NCBI Taxonomy" id="3020898"/>
    <lineage>
        <taxon>Bacteria</taxon>
        <taxon>Pseudomonadati</taxon>
        <taxon>Nitrospirota</taxon>
        <taxon>Nitrospiria</taxon>
        <taxon>Nitrospirales</taxon>
        <taxon>Nitrospiraceae</taxon>
        <taxon>Candidatus Nitronereus</taxon>
    </lineage>
</organism>
<accession>A0ABU3KA54</accession>
<dbReference type="InterPro" id="IPR004808">
    <property type="entry name" value="AP_endonuc_1"/>
</dbReference>
<sequence>MKIATFNVNSVRKRLPTVTRWLKTHAPDVLCLQETKVQDSEFPVAALESSGYVATFRGMKGYNGVAVLTKSAPDFVSEGLDKGPNGDGPRLLHVVVQGVVIVNTYIPQGFKIDHPKYQYKLQWFSRLRRYFSRHFDPHQPIIWCGDMNVAPLPMDVHHPEKHLTHVCYHQEARDAYHKTLNWGFEDVFRRLYPDTPQYTFWDYRQPDALKANRGWRIDHILATTPLAQKCTAVEVDVQPRKGKMPSDHTVLWAKFAI</sequence>
<dbReference type="PANTHER" id="PTHR43250:SF2">
    <property type="entry name" value="EXODEOXYRIBONUCLEASE III"/>
    <property type="match status" value="1"/>
</dbReference>
<name>A0ABU3KA54_9BACT</name>
<reference evidence="7 8" key="1">
    <citation type="journal article" date="2023" name="ISME J.">
        <title>Cultivation and genomic characterization of novel and ubiquitous marine nitrite-oxidizing bacteria from the Nitrospirales.</title>
        <authorList>
            <person name="Mueller A.J."/>
            <person name="Daebeler A."/>
            <person name="Herbold C.W."/>
            <person name="Kirkegaard R.H."/>
            <person name="Daims H."/>
        </authorList>
    </citation>
    <scope>NUCLEOTIDE SEQUENCE [LARGE SCALE GENOMIC DNA]</scope>
    <source>
        <strain evidence="7 8">EB</strain>
    </source>
</reference>
<dbReference type="CDD" id="cd09086">
    <property type="entry name" value="ExoIII-like_AP-endo"/>
    <property type="match status" value="1"/>
</dbReference>
<dbReference type="NCBIfam" id="TIGR00195">
    <property type="entry name" value="exoDNase_III"/>
    <property type="match status" value="1"/>
</dbReference>
<dbReference type="PROSITE" id="PS00726">
    <property type="entry name" value="AP_NUCLEASE_F1_1"/>
    <property type="match status" value="1"/>
</dbReference>
<keyword evidence="8" id="KW-1185">Reference proteome</keyword>
<evidence type="ECO:0000313" key="7">
    <source>
        <dbReference type="EMBL" id="MDT7043293.1"/>
    </source>
</evidence>
<gene>
    <name evidence="7" type="primary">xth</name>
    <name evidence="7" type="ORF">PPG34_13105</name>
</gene>
<dbReference type="InterPro" id="IPR005135">
    <property type="entry name" value="Endo/exonuclease/phosphatase"/>
</dbReference>
<dbReference type="PANTHER" id="PTHR43250">
    <property type="entry name" value="EXODEOXYRIBONUCLEASE III"/>
    <property type="match status" value="1"/>
</dbReference>
<dbReference type="EC" id="3.1.11.2" evidence="7"/>
<dbReference type="SUPFAM" id="SSF56219">
    <property type="entry name" value="DNase I-like"/>
    <property type="match status" value="1"/>
</dbReference>
<evidence type="ECO:0000256" key="4">
    <source>
        <dbReference type="ARBA" id="ARBA00022801"/>
    </source>
</evidence>